<evidence type="ECO:0000313" key="1">
    <source>
        <dbReference type="EMBL" id="MBO0476544.1"/>
    </source>
</evidence>
<name>A0ABS3HS06_9ENTE</name>
<organism evidence="1 2">
    <name type="scientific">Candidatus Vagococcus giribetii</name>
    <dbReference type="NCBI Taxonomy" id="2230876"/>
    <lineage>
        <taxon>Bacteria</taxon>
        <taxon>Bacillati</taxon>
        <taxon>Bacillota</taxon>
        <taxon>Bacilli</taxon>
        <taxon>Lactobacillales</taxon>
        <taxon>Enterococcaceae</taxon>
        <taxon>Vagococcus</taxon>
    </lineage>
</organism>
<reference evidence="1 2" key="1">
    <citation type="submission" date="2021-03" db="EMBL/GenBank/DDBJ databases">
        <title>Enterococcal diversity collection.</title>
        <authorList>
            <person name="Gilmore M.S."/>
            <person name="Schwartzman J."/>
            <person name="Van Tyne D."/>
            <person name="Martin M."/>
            <person name="Earl A.M."/>
            <person name="Manson A.L."/>
            <person name="Straub T."/>
            <person name="Salamzade R."/>
            <person name="Saavedra J."/>
            <person name="Lebreton F."/>
            <person name="Prichula J."/>
            <person name="Schaufler K."/>
            <person name="Gaca A."/>
            <person name="Sgardioli B."/>
            <person name="Wagenaar J."/>
            <person name="Strong T."/>
        </authorList>
    </citation>
    <scope>NUCLEOTIDE SEQUENCE [LARGE SCALE GENOMIC DNA]</scope>
    <source>
        <strain evidence="1 2">DIV0080</strain>
    </source>
</reference>
<comment type="caution">
    <text evidence="1">The sequence shown here is derived from an EMBL/GenBank/DDBJ whole genome shotgun (WGS) entry which is preliminary data.</text>
</comment>
<evidence type="ECO:0000313" key="2">
    <source>
        <dbReference type="Proteomes" id="UP000664857"/>
    </source>
</evidence>
<dbReference type="Proteomes" id="UP000664857">
    <property type="component" value="Unassembled WGS sequence"/>
</dbReference>
<dbReference type="InterPro" id="IPR052767">
    <property type="entry name" value="Bact_com_dev_regulator"/>
</dbReference>
<dbReference type="SUPFAM" id="SSF158622">
    <property type="entry name" value="YheA/YmcA-like"/>
    <property type="match status" value="1"/>
</dbReference>
<dbReference type="PANTHER" id="PTHR38448:SF1">
    <property type="entry name" value="YLBF FAMILY REGULATOR"/>
    <property type="match status" value="1"/>
</dbReference>
<dbReference type="PIRSF" id="PIRSF021287">
    <property type="entry name" value="Biofilm_formation_YmcA"/>
    <property type="match status" value="1"/>
</dbReference>
<protein>
    <submittedName>
        <fullName evidence="1">YlbF family regulator</fullName>
    </submittedName>
</protein>
<dbReference type="Gene3D" id="1.20.1500.10">
    <property type="entry name" value="YheA/YmcA-like"/>
    <property type="match status" value="1"/>
</dbReference>
<accession>A0ABS3HS06</accession>
<dbReference type="InterPro" id="IPR016783">
    <property type="entry name" value="Biofilm_formation_YmcA"/>
</dbReference>
<proteinExistence type="predicted"/>
<dbReference type="PANTHER" id="PTHR38448">
    <property type="entry name" value="REGULATORY PROTEIN YLBF-RELATED"/>
    <property type="match status" value="1"/>
</dbReference>
<dbReference type="EMBL" id="JAFLVX010000015">
    <property type="protein sequence ID" value="MBO0476544.1"/>
    <property type="molecule type" value="Genomic_DNA"/>
</dbReference>
<dbReference type="RefSeq" id="WP_206965629.1">
    <property type="nucleotide sequence ID" value="NZ_JAFLVX010000015.1"/>
</dbReference>
<keyword evidence="2" id="KW-1185">Reference proteome</keyword>
<sequence>METRDFQYEAEVQEQLDRLIEALGKNEVIEDYKQIAQQVNHHEGLKQLVESIKALQKDAVQFAHYDKPEAEREAIRLADEKQREFDEHPLVMLYREKLIEANDLLQHVTYLLEKQVNQDLEEKLEEVRKEE</sequence>
<dbReference type="InterPro" id="IPR023378">
    <property type="entry name" value="YheA/YmcA-like_dom_sf"/>
</dbReference>
<dbReference type="Pfam" id="PF06133">
    <property type="entry name" value="Com_YlbF"/>
    <property type="match status" value="1"/>
</dbReference>
<gene>
    <name evidence="1" type="ORF">DOK76_05645</name>
</gene>
<dbReference type="InterPro" id="IPR010368">
    <property type="entry name" value="Com_YlbF"/>
</dbReference>